<keyword evidence="2" id="KW-0812">Transmembrane</keyword>
<dbReference type="PATRIC" id="fig|997897.5.peg.1355"/>
<feature type="compositionally biased region" description="Basic and acidic residues" evidence="1">
    <location>
        <begin position="61"/>
        <end position="75"/>
    </location>
</feature>
<reference evidence="3 4" key="1">
    <citation type="submission" date="2013-01" db="EMBL/GenBank/DDBJ databases">
        <title>The Genome Sequence of Clostridium bolteae 90B8.</title>
        <authorList>
            <consortium name="The Broad Institute Genome Sequencing Platform"/>
            <person name="Earl A."/>
            <person name="Ward D."/>
            <person name="Feldgarden M."/>
            <person name="Gevers D."/>
            <person name="Courvalin P."/>
            <person name="Lambert T."/>
            <person name="Walker B."/>
            <person name="Young S.K."/>
            <person name="Zeng Q."/>
            <person name="Gargeya S."/>
            <person name="Fitzgerald M."/>
            <person name="Haas B."/>
            <person name="Abouelleil A."/>
            <person name="Alvarado L."/>
            <person name="Arachchi H.M."/>
            <person name="Berlin A.M."/>
            <person name="Chapman S.B."/>
            <person name="Dewar J."/>
            <person name="Goldberg J."/>
            <person name="Griggs A."/>
            <person name="Gujja S."/>
            <person name="Hansen M."/>
            <person name="Howarth C."/>
            <person name="Imamovic A."/>
            <person name="Larimer J."/>
            <person name="McCowan C."/>
            <person name="Murphy C."/>
            <person name="Neiman D."/>
            <person name="Pearson M."/>
            <person name="Priest M."/>
            <person name="Roberts A."/>
            <person name="Saif S."/>
            <person name="Shea T."/>
            <person name="Sisk P."/>
            <person name="Sykes S."/>
            <person name="Wortman J."/>
            <person name="Nusbaum C."/>
            <person name="Birren B."/>
        </authorList>
    </citation>
    <scope>NUCLEOTIDE SEQUENCE [LARGE SCALE GENOMIC DNA]</scope>
    <source>
        <strain evidence="3 4">90B8</strain>
    </source>
</reference>
<dbReference type="EMBL" id="AGYG01000009">
    <property type="protein sequence ID" value="ENZ41898.1"/>
    <property type="molecule type" value="Genomic_DNA"/>
</dbReference>
<proteinExistence type="predicted"/>
<name>R0AZJ2_9FIRM</name>
<dbReference type="HOGENOM" id="CLU_2080655_0_0_9"/>
<dbReference type="Proteomes" id="UP000013041">
    <property type="component" value="Unassembled WGS sequence"/>
</dbReference>
<comment type="caution">
    <text evidence="3">The sequence shown here is derived from an EMBL/GenBank/DDBJ whole genome shotgun (WGS) entry which is preliminary data.</text>
</comment>
<protein>
    <submittedName>
        <fullName evidence="3">Uncharacterized protein</fullName>
    </submittedName>
</protein>
<evidence type="ECO:0000313" key="4">
    <source>
        <dbReference type="Proteomes" id="UP000013041"/>
    </source>
</evidence>
<gene>
    <name evidence="3" type="ORF">HMPREF1097_01274</name>
</gene>
<evidence type="ECO:0000256" key="2">
    <source>
        <dbReference type="SAM" id="Phobius"/>
    </source>
</evidence>
<evidence type="ECO:0000313" key="3">
    <source>
        <dbReference type="EMBL" id="ENZ41898.1"/>
    </source>
</evidence>
<feature type="region of interest" description="Disordered" evidence="1">
    <location>
        <begin position="53"/>
        <end position="75"/>
    </location>
</feature>
<dbReference type="RefSeq" id="WP_002571545.1">
    <property type="nucleotide sequence ID" value="NZ_KB851149.1"/>
</dbReference>
<keyword evidence="2" id="KW-0472">Membrane</keyword>
<keyword evidence="2" id="KW-1133">Transmembrane helix</keyword>
<feature type="transmembrane region" description="Helical" evidence="2">
    <location>
        <begin position="90"/>
        <end position="108"/>
    </location>
</feature>
<dbReference type="AlphaFoldDB" id="R0AZJ2"/>
<evidence type="ECO:0000256" key="1">
    <source>
        <dbReference type="SAM" id="MobiDB-lite"/>
    </source>
</evidence>
<organism evidence="3 4">
    <name type="scientific">Enterocloster bolteae 90B8</name>
    <dbReference type="NCBI Taxonomy" id="997897"/>
    <lineage>
        <taxon>Bacteria</taxon>
        <taxon>Bacillati</taxon>
        <taxon>Bacillota</taxon>
        <taxon>Clostridia</taxon>
        <taxon>Lachnospirales</taxon>
        <taxon>Lachnospiraceae</taxon>
        <taxon>Enterocloster</taxon>
    </lineage>
</organism>
<sequence>MNLNAKKKLCILLSVTVFFHQTSYASNRLLAEDAGQLRQEKVIQTIGSEVSEKGGNTEMEYENREEQKRMEENRTEQGDLKAIEMNEGKTILTVILLILVILLVLSLMREVSHCQQN</sequence>
<accession>R0AZJ2</accession>